<dbReference type="AlphaFoldDB" id="A0A2P6NQR2"/>
<comment type="caution">
    <text evidence="6">The sequence shown here is derived from an EMBL/GenBank/DDBJ whole genome shotgun (WGS) entry which is preliminary data.</text>
</comment>
<dbReference type="Pfam" id="PF10167">
    <property type="entry name" value="BORCS8"/>
    <property type="match status" value="1"/>
</dbReference>
<dbReference type="OrthoDB" id="19830at2759"/>
<name>A0A2P6NQR2_9EUKA</name>
<evidence type="ECO:0000256" key="1">
    <source>
        <dbReference type="ARBA" id="ARBA00004656"/>
    </source>
</evidence>
<keyword evidence="7" id="KW-1185">Reference proteome</keyword>
<gene>
    <name evidence="6" type="ORF">PROFUN_05415</name>
</gene>
<dbReference type="GO" id="GO:0005765">
    <property type="term" value="C:lysosomal membrane"/>
    <property type="evidence" value="ECO:0007669"/>
    <property type="project" value="UniProtKB-SubCell"/>
</dbReference>
<comment type="subcellular location">
    <subcellularLocation>
        <location evidence="1">Lysosome membrane</location>
    </subcellularLocation>
</comment>
<evidence type="ECO:0000313" key="7">
    <source>
        <dbReference type="Proteomes" id="UP000241769"/>
    </source>
</evidence>
<dbReference type="STRING" id="1890364.A0A2P6NQR2"/>
<organism evidence="6 7">
    <name type="scientific">Planoprotostelium fungivorum</name>
    <dbReference type="NCBI Taxonomy" id="1890364"/>
    <lineage>
        <taxon>Eukaryota</taxon>
        <taxon>Amoebozoa</taxon>
        <taxon>Evosea</taxon>
        <taxon>Variosea</taxon>
        <taxon>Cavosteliida</taxon>
        <taxon>Cavosteliaceae</taxon>
        <taxon>Planoprotostelium</taxon>
    </lineage>
</organism>
<sequence>MSSGPAQAILDVETIDRISKVGRHSSEFLYTVANEPSVGMHHVSDHIRRNIPKPVTEHTAQGSRDEKRDEADADYSIEVLEGVNKLESFDNISKLLESSMNSLAILYKESMNRSRSGTPQNMARPSSRGLINNDEVIQPKQF</sequence>
<accession>A0A2P6NQR2</accession>
<feature type="region of interest" description="Disordered" evidence="5">
    <location>
        <begin position="46"/>
        <end position="72"/>
    </location>
</feature>
<evidence type="ECO:0000256" key="4">
    <source>
        <dbReference type="ARBA" id="ARBA00023228"/>
    </source>
</evidence>
<dbReference type="InParanoid" id="A0A2P6NQR2"/>
<evidence type="ECO:0000256" key="3">
    <source>
        <dbReference type="ARBA" id="ARBA00023136"/>
    </source>
</evidence>
<reference evidence="6 7" key="1">
    <citation type="journal article" date="2018" name="Genome Biol. Evol.">
        <title>Multiple Roots of Fruiting Body Formation in Amoebozoa.</title>
        <authorList>
            <person name="Hillmann F."/>
            <person name="Forbes G."/>
            <person name="Novohradska S."/>
            <person name="Ferling I."/>
            <person name="Riege K."/>
            <person name="Groth M."/>
            <person name="Westermann M."/>
            <person name="Marz M."/>
            <person name="Spaller T."/>
            <person name="Winckler T."/>
            <person name="Schaap P."/>
            <person name="Glockner G."/>
        </authorList>
    </citation>
    <scope>NUCLEOTIDE SEQUENCE [LARGE SCALE GENOMIC DNA]</scope>
    <source>
        <strain evidence="6 7">Jena</strain>
    </source>
</reference>
<feature type="region of interest" description="Disordered" evidence="5">
    <location>
        <begin position="111"/>
        <end position="142"/>
    </location>
</feature>
<keyword evidence="3" id="KW-0472">Membrane</keyword>
<evidence type="ECO:0000313" key="6">
    <source>
        <dbReference type="EMBL" id="PRP86274.1"/>
    </source>
</evidence>
<feature type="compositionally biased region" description="Polar residues" evidence="5">
    <location>
        <begin position="113"/>
        <end position="124"/>
    </location>
</feature>
<evidence type="ECO:0000256" key="2">
    <source>
        <dbReference type="ARBA" id="ARBA00010463"/>
    </source>
</evidence>
<protein>
    <submittedName>
        <fullName evidence="6">Uncharacterized protein</fullName>
    </submittedName>
</protein>
<keyword evidence="4" id="KW-0458">Lysosome</keyword>
<dbReference type="PANTHER" id="PTHR21146">
    <property type="entry name" value="MEF2B PROTEIN"/>
    <property type="match status" value="1"/>
</dbReference>
<dbReference type="PANTHER" id="PTHR21146:SF0">
    <property type="entry name" value="BLOC-1-RELATED COMPLEX SUBUNIT 8"/>
    <property type="match status" value="1"/>
</dbReference>
<dbReference type="InterPro" id="IPR019320">
    <property type="entry name" value="BORCS8"/>
</dbReference>
<dbReference type="Proteomes" id="UP000241769">
    <property type="component" value="Unassembled WGS sequence"/>
</dbReference>
<evidence type="ECO:0000256" key="5">
    <source>
        <dbReference type="SAM" id="MobiDB-lite"/>
    </source>
</evidence>
<proteinExistence type="inferred from homology"/>
<dbReference type="EMBL" id="MDYQ01000033">
    <property type="protein sequence ID" value="PRP86274.1"/>
    <property type="molecule type" value="Genomic_DNA"/>
</dbReference>
<comment type="similarity">
    <text evidence="2">Belongs to the BORCS8 family.</text>
</comment>